<evidence type="ECO:0000313" key="2">
    <source>
        <dbReference type="EMBL" id="KAA2261388.1"/>
    </source>
</evidence>
<name>A0A5B2XCC4_9PSEU</name>
<proteinExistence type="predicted"/>
<organism evidence="2 3">
    <name type="scientific">Solihabitans fulvus</name>
    <dbReference type="NCBI Taxonomy" id="1892852"/>
    <lineage>
        <taxon>Bacteria</taxon>
        <taxon>Bacillati</taxon>
        <taxon>Actinomycetota</taxon>
        <taxon>Actinomycetes</taxon>
        <taxon>Pseudonocardiales</taxon>
        <taxon>Pseudonocardiaceae</taxon>
        <taxon>Solihabitans</taxon>
    </lineage>
</organism>
<sequence>MGQPVVVFALAIAARIAYLVAAWRTVAVRERARTKGLAAVLRAARPGSVVVSRHADGETLIVLPQAATTEVSR</sequence>
<accession>A0A5B2XCC4</accession>
<keyword evidence="1" id="KW-1133">Transmembrane helix</keyword>
<dbReference type="EMBL" id="VUOB01000028">
    <property type="protein sequence ID" value="KAA2261388.1"/>
    <property type="molecule type" value="Genomic_DNA"/>
</dbReference>
<evidence type="ECO:0000313" key="3">
    <source>
        <dbReference type="Proteomes" id="UP000323454"/>
    </source>
</evidence>
<gene>
    <name evidence="2" type="ORF">F0L68_16460</name>
</gene>
<feature type="transmembrane region" description="Helical" evidence="1">
    <location>
        <begin position="6"/>
        <end position="26"/>
    </location>
</feature>
<keyword evidence="1" id="KW-0472">Membrane</keyword>
<reference evidence="2 3" key="2">
    <citation type="submission" date="2019-09" db="EMBL/GenBank/DDBJ databases">
        <authorList>
            <person name="Jin C."/>
        </authorList>
    </citation>
    <scope>NUCLEOTIDE SEQUENCE [LARGE SCALE GENOMIC DNA]</scope>
    <source>
        <strain evidence="2 3">AN110305</strain>
    </source>
</reference>
<keyword evidence="1" id="KW-0812">Transmembrane</keyword>
<keyword evidence="3" id="KW-1185">Reference proteome</keyword>
<evidence type="ECO:0000256" key="1">
    <source>
        <dbReference type="SAM" id="Phobius"/>
    </source>
</evidence>
<protein>
    <submittedName>
        <fullName evidence="2">Uncharacterized protein</fullName>
    </submittedName>
</protein>
<dbReference type="RefSeq" id="WP_149850466.1">
    <property type="nucleotide sequence ID" value="NZ_VUOB01000028.1"/>
</dbReference>
<reference evidence="2 3" key="1">
    <citation type="submission" date="2019-09" db="EMBL/GenBank/DDBJ databases">
        <title>Goodfellowia gen. nov., a new genus of the Pseudonocardineae related to Actinoalloteichus, containing Goodfellowia coeruleoviolacea gen. nov., comb. nov. gen. nov., comb. nov.</title>
        <authorList>
            <person name="Labeda D."/>
        </authorList>
    </citation>
    <scope>NUCLEOTIDE SEQUENCE [LARGE SCALE GENOMIC DNA]</scope>
    <source>
        <strain evidence="2 3">AN110305</strain>
    </source>
</reference>
<dbReference type="Proteomes" id="UP000323454">
    <property type="component" value="Unassembled WGS sequence"/>
</dbReference>
<comment type="caution">
    <text evidence="2">The sequence shown here is derived from an EMBL/GenBank/DDBJ whole genome shotgun (WGS) entry which is preliminary data.</text>
</comment>
<dbReference type="AlphaFoldDB" id="A0A5B2XCC4"/>